<accession>D2VUX4</accession>
<dbReference type="Gene3D" id="1.50.40.10">
    <property type="entry name" value="Mitochondrial carrier domain"/>
    <property type="match status" value="1"/>
</dbReference>
<organism evidence="9">
    <name type="scientific">Naegleria gruberi</name>
    <name type="common">Amoeba</name>
    <dbReference type="NCBI Taxonomy" id="5762"/>
    <lineage>
        <taxon>Eukaryota</taxon>
        <taxon>Discoba</taxon>
        <taxon>Heterolobosea</taxon>
        <taxon>Tetramitia</taxon>
        <taxon>Eutetramitia</taxon>
        <taxon>Vahlkampfiidae</taxon>
        <taxon>Naegleria</taxon>
    </lineage>
</organism>
<dbReference type="InterPro" id="IPR002067">
    <property type="entry name" value="MCP"/>
</dbReference>
<evidence type="ECO:0000256" key="5">
    <source>
        <dbReference type="ARBA" id="ARBA00023136"/>
    </source>
</evidence>
<keyword evidence="4" id="KW-0677">Repeat</keyword>
<feature type="repeat" description="Solcar" evidence="6">
    <location>
        <begin position="132"/>
        <end position="228"/>
    </location>
</feature>
<dbReference type="PROSITE" id="PS50920">
    <property type="entry name" value="SOLCAR"/>
    <property type="match status" value="3"/>
</dbReference>
<evidence type="ECO:0000256" key="7">
    <source>
        <dbReference type="RuleBase" id="RU000488"/>
    </source>
</evidence>
<dbReference type="InterPro" id="IPR018108">
    <property type="entry name" value="MCP_transmembrane"/>
</dbReference>
<dbReference type="AlphaFoldDB" id="D2VUX4"/>
<dbReference type="eggNOG" id="KOG0752">
    <property type="taxonomic scope" value="Eukaryota"/>
</dbReference>
<dbReference type="Proteomes" id="UP000006671">
    <property type="component" value="Unassembled WGS sequence"/>
</dbReference>
<evidence type="ECO:0000256" key="1">
    <source>
        <dbReference type="ARBA" id="ARBA00004141"/>
    </source>
</evidence>
<reference evidence="8 9" key="1">
    <citation type="journal article" date="2010" name="Cell">
        <title>The genome of Naegleria gruberi illuminates early eukaryotic versatility.</title>
        <authorList>
            <person name="Fritz-Laylin L.K."/>
            <person name="Prochnik S.E."/>
            <person name="Ginger M.L."/>
            <person name="Dacks J.B."/>
            <person name="Carpenter M.L."/>
            <person name="Field M.C."/>
            <person name="Kuo A."/>
            <person name="Paredez A."/>
            <person name="Chapman J."/>
            <person name="Pham J."/>
            <person name="Shu S."/>
            <person name="Neupane R."/>
            <person name="Cipriano M."/>
            <person name="Mancuso J."/>
            <person name="Tu H."/>
            <person name="Salamov A."/>
            <person name="Lindquist E."/>
            <person name="Shapiro H."/>
            <person name="Lucas S."/>
            <person name="Grigoriev I.V."/>
            <person name="Cande W.Z."/>
            <person name="Fulton C."/>
            <person name="Rokhsar D.S."/>
            <person name="Dawson S.C."/>
        </authorList>
    </citation>
    <scope>NUCLEOTIDE SEQUENCE [LARGE SCALE GENOMIC DNA]</scope>
    <source>
        <strain evidence="8 9">NEG-M</strain>
    </source>
</reference>
<feature type="repeat" description="Solcar" evidence="6">
    <location>
        <begin position="312"/>
        <end position="397"/>
    </location>
</feature>
<evidence type="ECO:0000256" key="4">
    <source>
        <dbReference type="ARBA" id="ARBA00022737"/>
    </source>
</evidence>
<dbReference type="OrthoDB" id="270584at2759"/>
<evidence type="ECO:0000313" key="8">
    <source>
        <dbReference type="EMBL" id="EFC39395.1"/>
    </source>
</evidence>
<dbReference type="InParanoid" id="D2VUX4"/>
<proteinExistence type="inferred from homology"/>
<dbReference type="RefSeq" id="XP_002672139.1">
    <property type="nucleotide sequence ID" value="XM_002672093.1"/>
</dbReference>
<dbReference type="GO" id="GO:0016020">
    <property type="term" value="C:membrane"/>
    <property type="evidence" value="ECO:0007669"/>
    <property type="project" value="UniProtKB-SubCell"/>
</dbReference>
<keyword evidence="5 6" id="KW-0472">Membrane</keyword>
<comment type="subcellular location">
    <subcellularLocation>
        <location evidence="1">Membrane</location>
        <topology evidence="1">Multi-pass membrane protein</topology>
    </subcellularLocation>
</comment>
<evidence type="ECO:0000313" key="9">
    <source>
        <dbReference type="Proteomes" id="UP000006671"/>
    </source>
</evidence>
<dbReference type="STRING" id="5762.D2VUX4"/>
<dbReference type="OMA" id="PFLAYYV"/>
<evidence type="ECO:0000256" key="3">
    <source>
        <dbReference type="ARBA" id="ARBA00022692"/>
    </source>
</evidence>
<dbReference type="GO" id="GO:0055085">
    <property type="term" value="P:transmembrane transport"/>
    <property type="evidence" value="ECO:0007669"/>
    <property type="project" value="InterPro"/>
</dbReference>
<sequence length="417" mass="47166">MLDDKHLEKLRIVMFGGIASSITKTLYAPIERLKIELQTCRHLRRQIRNQAAASEIITYALIGSSTVSMDVAKLVRTKGIVGYMKHVAENEGWTSLFRGNGLNITRVIPTRHLSTHIFTSSQVLSKLPEYEKDFLIVFTSALMSGINLTVFAYPLDLVRTRLTVIKYYSKYHVKSSYFPYFGSAYRCVRELLKHEGMFALWKGMGASMVGIVPYVTCSITTYELLKKNTHSRIEELNGGQIEKGSLLDHSLKLSYGTISSFLGKTLSYPADTVRRRRQLMGTMPSVIDSAVISHSDIHDRSLPKPNLIKLEADEFSSGITRYGSTSIKTEGSASTSALEPLFTQKGQPMYKNTMHAFKRIIQEEGMAALFRGWRLNALRVFPGHAIHFVLYEELKRMFGYDKTLITDDEDDDDDDDL</sequence>
<comment type="similarity">
    <text evidence="7">Belongs to the mitochondrial carrier (TC 2.A.29) family.</text>
</comment>
<dbReference type="VEuPathDB" id="AmoebaDB:NAEGRDRAFT_72818"/>
<dbReference type="InterPro" id="IPR023395">
    <property type="entry name" value="MCP_dom_sf"/>
</dbReference>
<gene>
    <name evidence="8" type="ORF">NAEGRDRAFT_72818</name>
</gene>
<dbReference type="Pfam" id="PF00153">
    <property type="entry name" value="Mito_carr"/>
    <property type="match status" value="3"/>
</dbReference>
<name>D2VUX4_NAEGR</name>
<dbReference type="EMBL" id="GG738900">
    <property type="protein sequence ID" value="EFC39395.1"/>
    <property type="molecule type" value="Genomic_DNA"/>
</dbReference>
<evidence type="ECO:0000256" key="6">
    <source>
        <dbReference type="PROSITE-ProRule" id="PRU00282"/>
    </source>
</evidence>
<dbReference type="PANTHER" id="PTHR24089">
    <property type="entry name" value="SOLUTE CARRIER FAMILY 25"/>
    <property type="match status" value="1"/>
</dbReference>
<keyword evidence="9" id="KW-1185">Reference proteome</keyword>
<dbReference type="SUPFAM" id="SSF103506">
    <property type="entry name" value="Mitochondrial carrier"/>
    <property type="match status" value="1"/>
</dbReference>
<dbReference type="KEGG" id="ngr:NAEGRDRAFT_72818"/>
<keyword evidence="2 7" id="KW-0813">Transport</keyword>
<keyword evidence="3 6" id="KW-0812">Transmembrane</keyword>
<dbReference type="PRINTS" id="PR00926">
    <property type="entry name" value="MITOCARRIER"/>
</dbReference>
<dbReference type="GeneID" id="8854045"/>
<protein>
    <submittedName>
        <fullName evidence="8">Predicted protein</fullName>
    </submittedName>
</protein>
<evidence type="ECO:0000256" key="2">
    <source>
        <dbReference type="ARBA" id="ARBA00022448"/>
    </source>
</evidence>
<feature type="repeat" description="Solcar" evidence="6">
    <location>
        <begin position="7"/>
        <end position="124"/>
    </location>
</feature>